<proteinExistence type="predicted"/>
<dbReference type="AlphaFoldDB" id="A0AAV0W8E6"/>
<feature type="compositionally biased region" description="Polar residues" evidence="1">
    <location>
        <begin position="35"/>
        <end position="55"/>
    </location>
</feature>
<gene>
    <name evidence="2" type="ORF">MEUPH1_LOCUS8371</name>
</gene>
<accession>A0AAV0W8E6</accession>
<evidence type="ECO:0000256" key="1">
    <source>
        <dbReference type="SAM" id="MobiDB-lite"/>
    </source>
</evidence>
<protein>
    <submittedName>
        <fullName evidence="2">Uncharacterized protein</fullName>
    </submittedName>
</protein>
<dbReference type="Proteomes" id="UP001160148">
    <property type="component" value="Unassembled WGS sequence"/>
</dbReference>
<feature type="compositionally biased region" description="Polar residues" evidence="1">
    <location>
        <begin position="1"/>
        <end position="12"/>
    </location>
</feature>
<sequence>MADQGQATQGSRLSRIPRLAKAIRTPIRRPPYPPAQTSEVLTNAGQQTKHMLQSSNRRDEDQSLSDEDGCNLRLPDTDDEGF</sequence>
<reference evidence="2 3" key="1">
    <citation type="submission" date="2023-01" db="EMBL/GenBank/DDBJ databases">
        <authorList>
            <person name="Whitehead M."/>
        </authorList>
    </citation>
    <scope>NUCLEOTIDE SEQUENCE [LARGE SCALE GENOMIC DNA]</scope>
</reference>
<evidence type="ECO:0000313" key="2">
    <source>
        <dbReference type="EMBL" id="CAI6352083.1"/>
    </source>
</evidence>
<keyword evidence="3" id="KW-1185">Reference proteome</keyword>
<feature type="region of interest" description="Disordered" evidence="1">
    <location>
        <begin position="1"/>
        <end position="82"/>
    </location>
</feature>
<evidence type="ECO:0000313" key="3">
    <source>
        <dbReference type="Proteomes" id="UP001160148"/>
    </source>
</evidence>
<dbReference type="EMBL" id="CARXXK010000001">
    <property type="protein sequence ID" value="CAI6352083.1"/>
    <property type="molecule type" value="Genomic_DNA"/>
</dbReference>
<name>A0AAV0W8E6_9HEMI</name>
<comment type="caution">
    <text evidence="2">The sequence shown here is derived from an EMBL/GenBank/DDBJ whole genome shotgun (WGS) entry which is preliminary data.</text>
</comment>
<organism evidence="2 3">
    <name type="scientific">Macrosiphum euphorbiae</name>
    <name type="common">potato aphid</name>
    <dbReference type="NCBI Taxonomy" id="13131"/>
    <lineage>
        <taxon>Eukaryota</taxon>
        <taxon>Metazoa</taxon>
        <taxon>Ecdysozoa</taxon>
        <taxon>Arthropoda</taxon>
        <taxon>Hexapoda</taxon>
        <taxon>Insecta</taxon>
        <taxon>Pterygota</taxon>
        <taxon>Neoptera</taxon>
        <taxon>Paraneoptera</taxon>
        <taxon>Hemiptera</taxon>
        <taxon>Sternorrhyncha</taxon>
        <taxon>Aphidomorpha</taxon>
        <taxon>Aphidoidea</taxon>
        <taxon>Aphididae</taxon>
        <taxon>Macrosiphini</taxon>
        <taxon>Macrosiphum</taxon>
    </lineage>
</organism>